<organism evidence="2 3">
    <name type="scientific">Vitrella brassicaformis (strain CCMP3155)</name>
    <dbReference type="NCBI Taxonomy" id="1169540"/>
    <lineage>
        <taxon>Eukaryota</taxon>
        <taxon>Sar</taxon>
        <taxon>Alveolata</taxon>
        <taxon>Colpodellida</taxon>
        <taxon>Vitrellaceae</taxon>
        <taxon>Vitrella</taxon>
    </lineage>
</organism>
<evidence type="ECO:0000313" key="3">
    <source>
        <dbReference type="Proteomes" id="UP000041254"/>
    </source>
</evidence>
<feature type="transmembrane region" description="Helical" evidence="1">
    <location>
        <begin position="106"/>
        <end position="127"/>
    </location>
</feature>
<evidence type="ECO:0000313" key="2">
    <source>
        <dbReference type="EMBL" id="CEM31308.1"/>
    </source>
</evidence>
<dbReference type="VEuPathDB" id="CryptoDB:Vbra_10089"/>
<keyword evidence="1" id="KW-0812">Transmembrane</keyword>
<dbReference type="OrthoDB" id="389832at2759"/>
<dbReference type="FunCoup" id="A0A0G4GMF3">
    <property type="interactions" value="42"/>
</dbReference>
<dbReference type="Proteomes" id="UP000041254">
    <property type="component" value="Unassembled WGS sequence"/>
</dbReference>
<keyword evidence="1" id="KW-0472">Membrane</keyword>
<keyword evidence="3" id="KW-1185">Reference proteome</keyword>
<dbReference type="PhylomeDB" id="A0A0G4GMF3"/>
<protein>
    <submittedName>
        <fullName evidence="2">Uncharacterized protein</fullName>
    </submittedName>
</protein>
<reference evidence="2 3" key="1">
    <citation type="submission" date="2014-11" db="EMBL/GenBank/DDBJ databases">
        <authorList>
            <person name="Zhu J."/>
            <person name="Qi W."/>
            <person name="Song R."/>
        </authorList>
    </citation>
    <scope>NUCLEOTIDE SEQUENCE [LARGE SCALE GENOMIC DNA]</scope>
</reference>
<evidence type="ECO:0000256" key="1">
    <source>
        <dbReference type="SAM" id="Phobius"/>
    </source>
</evidence>
<proteinExistence type="predicted"/>
<dbReference type="EMBL" id="CDMY01000718">
    <property type="protein sequence ID" value="CEM31308.1"/>
    <property type="molecule type" value="Genomic_DNA"/>
</dbReference>
<dbReference type="AlphaFoldDB" id="A0A0G4GMF3"/>
<keyword evidence="1" id="KW-1133">Transmembrane helix</keyword>
<dbReference type="InParanoid" id="A0A0G4GMF3"/>
<gene>
    <name evidence="2" type="ORF">Vbra_10089</name>
</gene>
<sequence length="225" mass="26867">MPVTSHRFTQKSTQCWPGQVRDSLRPWKGLDMDKLVMSCPFFSDPYKPHEPMHTGCEHHGANLNYGGWLNSMTEDELTTYFDLSFWWQKYDWKIIMTAVFAYSRSMYWTGSWVFYTFGPTIVIAFVMQAREPNDGRLDADEYFENYWWIQYGQSYDHHRYMQWLEARRSRRWRGLIYENSLEIPNVNTDPHLSKVCPDFHKPKELTFILPEDLPEDLRPDPPVGS</sequence>
<accession>A0A0G4GMF3</accession>
<name>A0A0G4GMF3_VITBC</name>